<name>A0A914GYV2_GLORO</name>
<keyword evidence="1" id="KW-1185">Reference proteome</keyword>
<organism evidence="1 2">
    <name type="scientific">Globodera rostochiensis</name>
    <name type="common">Golden nematode worm</name>
    <name type="synonym">Heterodera rostochiensis</name>
    <dbReference type="NCBI Taxonomy" id="31243"/>
    <lineage>
        <taxon>Eukaryota</taxon>
        <taxon>Metazoa</taxon>
        <taxon>Ecdysozoa</taxon>
        <taxon>Nematoda</taxon>
        <taxon>Chromadorea</taxon>
        <taxon>Rhabditida</taxon>
        <taxon>Tylenchina</taxon>
        <taxon>Tylenchomorpha</taxon>
        <taxon>Tylenchoidea</taxon>
        <taxon>Heteroderidae</taxon>
        <taxon>Heteroderinae</taxon>
        <taxon>Globodera</taxon>
    </lineage>
</organism>
<dbReference type="Proteomes" id="UP000887572">
    <property type="component" value="Unplaced"/>
</dbReference>
<protein>
    <submittedName>
        <fullName evidence="2">Uncharacterized protein</fullName>
    </submittedName>
</protein>
<accession>A0A914GYV2</accession>
<evidence type="ECO:0000313" key="2">
    <source>
        <dbReference type="WBParaSite" id="Gr19_v10_g11663.t1"/>
    </source>
</evidence>
<dbReference type="WBParaSite" id="Gr19_v10_g11663.t1">
    <property type="protein sequence ID" value="Gr19_v10_g11663.t1"/>
    <property type="gene ID" value="Gr19_v10_g11663"/>
</dbReference>
<proteinExistence type="predicted"/>
<sequence length="184" mass="21315">MKKDWAFDEPFMADKLREEGAAYAIGDRRVRALIPRNEAHRDACKFYRGLIVARRKKYGGFVPRGLCTKMFDDDYEQQSDDNVGIKYFVSLRTKPEHRHVLRNLFATQQTINEMANSHTCQFSFIPIEQPNVPWDLCAFTFGSARDLIRQWTPFMQKLFDILNAVTVKPAIIKNLSKLALKPGL</sequence>
<dbReference type="AlphaFoldDB" id="A0A914GYV2"/>
<evidence type="ECO:0000313" key="1">
    <source>
        <dbReference type="Proteomes" id="UP000887572"/>
    </source>
</evidence>
<reference evidence="2" key="1">
    <citation type="submission" date="2022-11" db="UniProtKB">
        <authorList>
            <consortium name="WormBaseParasite"/>
        </authorList>
    </citation>
    <scope>IDENTIFICATION</scope>
</reference>